<gene>
    <name evidence="1" type="ORF">GcM1_106001</name>
</gene>
<name>A0A420JC59_9PEZI</name>
<dbReference type="EMBL" id="MCBS01010682">
    <property type="protein sequence ID" value="RKF84351.1"/>
    <property type="molecule type" value="Genomic_DNA"/>
</dbReference>
<dbReference type="AlphaFoldDB" id="A0A420JC59"/>
<reference evidence="1 2" key="1">
    <citation type="journal article" date="2018" name="BMC Genomics">
        <title>Comparative genome analyses reveal sequence features reflecting distinct modes of host-adaptation between dicot and monocot powdery mildew.</title>
        <authorList>
            <person name="Wu Y."/>
            <person name="Ma X."/>
            <person name="Pan Z."/>
            <person name="Kale S.D."/>
            <person name="Song Y."/>
            <person name="King H."/>
            <person name="Zhang Q."/>
            <person name="Presley C."/>
            <person name="Deng X."/>
            <person name="Wei C.I."/>
            <person name="Xiao S."/>
        </authorList>
    </citation>
    <scope>NUCLEOTIDE SEQUENCE [LARGE SCALE GENOMIC DNA]</scope>
    <source>
        <strain evidence="1">UMSG1</strain>
    </source>
</reference>
<sequence length="129" mass="14037">MSQNVRNPAIQDALVEYANSEAISAAEAEEIFSDIACTLDNKYNSQCDSNLSPKQYHALRIFSKDLAEVASRYFEAYIRGVSAGLIGSKLTHPAGLTPKLQHQLPTPTLPSVADSLLHTPLQGQKLDPL</sequence>
<proteinExistence type="predicted"/>
<comment type="caution">
    <text evidence="1">The sequence shown here is derived from an EMBL/GenBank/DDBJ whole genome shotgun (WGS) entry which is preliminary data.</text>
</comment>
<organism evidence="1 2">
    <name type="scientific">Golovinomyces cichoracearum</name>
    <dbReference type="NCBI Taxonomy" id="62708"/>
    <lineage>
        <taxon>Eukaryota</taxon>
        <taxon>Fungi</taxon>
        <taxon>Dikarya</taxon>
        <taxon>Ascomycota</taxon>
        <taxon>Pezizomycotina</taxon>
        <taxon>Leotiomycetes</taxon>
        <taxon>Erysiphales</taxon>
        <taxon>Erysiphaceae</taxon>
        <taxon>Golovinomyces</taxon>
    </lineage>
</organism>
<dbReference type="Proteomes" id="UP000285326">
    <property type="component" value="Unassembled WGS sequence"/>
</dbReference>
<evidence type="ECO:0000313" key="2">
    <source>
        <dbReference type="Proteomes" id="UP000285326"/>
    </source>
</evidence>
<evidence type="ECO:0000313" key="1">
    <source>
        <dbReference type="EMBL" id="RKF84351.1"/>
    </source>
</evidence>
<accession>A0A420JC59</accession>
<protein>
    <submittedName>
        <fullName evidence="1">Uncharacterized protein</fullName>
    </submittedName>
</protein>